<keyword evidence="3" id="KW-1185">Reference proteome</keyword>
<protein>
    <recommendedName>
        <fullName evidence="4">Secreted protein</fullName>
    </recommendedName>
</protein>
<dbReference type="EMBL" id="JAUJYO010000003">
    <property type="protein sequence ID" value="KAK1321734.1"/>
    <property type="molecule type" value="Genomic_DNA"/>
</dbReference>
<reference evidence="2" key="2">
    <citation type="submission" date="2023-06" db="EMBL/GenBank/DDBJ databases">
        <authorList>
            <person name="Ma L."/>
            <person name="Liu K.-W."/>
            <person name="Li Z."/>
            <person name="Hsiao Y.-Y."/>
            <person name="Qi Y."/>
            <person name="Fu T."/>
            <person name="Tang G."/>
            <person name="Zhang D."/>
            <person name="Sun W.-H."/>
            <person name="Liu D.-K."/>
            <person name="Li Y."/>
            <person name="Chen G.-Z."/>
            <person name="Liu X.-D."/>
            <person name="Liao X.-Y."/>
            <person name="Jiang Y.-T."/>
            <person name="Yu X."/>
            <person name="Hao Y."/>
            <person name="Huang J."/>
            <person name="Zhao X.-W."/>
            <person name="Ke S."/>
            <person name="Chen Y.-Y."/>
            <person name="Wu W.-L."/>
            <person name="Hsu J.-L."/>
            <person name="Lin Y.-F."/>
            <person name="Huang M.-D."/>
            <person name="Li C.-Y."/>
            <person name="Huang L."/>
            <person name="Wang Z.-W."/>
            <person name="Zhao X."/>
            <person name="Zhong W.-Y."/>
            <person name="Peng D.-H."/>
            <person name="Ahmad S."/>
            <person name="Lan S."/>
            <person name="Zhang J.-S."/>
            <person name="Tsai W.-C."/>
            <person name="Van De Peer Y."/>
            <person name="Liu Z.-J."/>
        </authorList>
    </citation>
    <scope>NUCLEOTIDE SEQUENCE</scope>
    <source>
        <strain evidence="2">CP</strain>
        <tissue evidence="2">Leaves</tissue>
    </source>
</reference>
<dbReference type="AlphaFoldDB" id="A0AAV9F971"/>
<proteinExistence type="predicted"/>
<evidence type="ECO:0000256" key="1">
    <source>
        <dbReference type="SAM" id="MobiDB-lite"/>
    </source>
</evidence>
<name>A0AAV9F971_ACOCL</name>
<sequence>MDLFSIVFCQALIQSHHQVPPHRVTWIRRNSAVSTSSQHSSVPERCLIILACRTRAASMTPIGIVTDQPDGSHRDRPNKPNGSYWGRPLANRRLL</sequence>
<comment type="caution">
    <text evidence="2">The sequence shown here is derived from an EMBL/GenBank/DDBJ whole genome shotgun (WGS) entry which is preliminary data.</text>
</comment>
<reference evidence="2" key="1">
    <citation type="journal article" date="2023" name="Nat. Commun.">
        <title>Diploid and tetraploid genomes of Acorus and the evolution of monocots.</title>
        <authorList>
            <person name="Ma L."/>
            <person name="Liu K.W."/>
            <person name="Li Z."/>
            <person name="Hsiao Y.Y."/>
            <person name="Qi Y."/>
            <person name="Fu T."/>
            <person name="Tang G.D."/>
            <person name="Zhang D."/>
            <person name="Sun W.H."/>
            <person name="Liu D.K."/>
            <person name="Li Y."/>
            <person name="Chen G.Z."/>
            <person name="Liu X.D."/>
            <person name="Liao X.Y."/>
            <person name="Jiang Y.T."/>
            <person name="Yu X."/>
            <person name="Hao Y."/>
            <person name="Huang J."/>
            <person name="Zhao X.W."/>
            <person name="Ke S."/>
            <person name="Chen Y.Y."/>
            <person name="Wu W.L."/>
            <person name="Hsu J.L."/>
            <person name="Lin Y.F."/>
            <person name="Huang M.D."/>
            <person name="Li C.Y."/>
            <person name="Huang L."/>
            <person name="Wang Z.W."/>
            <person name="Zhao X."/>
            <person name="Zhong W.Y."/>
            <person name="Peng D.H."/>
            <person name="Ahmad S."/>
            <person name="Lan S."/>
            <person name="Zhang J.S."/>
            <person name="Tsai W.C."/>
            <person name="Van de Peer Y."/>
            <person name="Liu Z.J."/>
        </authorList>
    </citation>
    <scope>NUCLEOTIDE SEQUENCE</scope>
    <source>
        <strain evidence="2">CP</strain>
    </source>
</reference>
<gene>
    <name evidence="2" type="ORF">QJS10_CPA03g00732</name>
</gene>
<accession>A0AAV9F971</accession>
<feature type="region of interest" description="Disordered" evidence="1">
    <location>
        <begin position="62"/>
        <end position="95"/>
    </location>
</feature>
<evidence type="ECO:0000313" key="3">
    <source>
        <dbReference type="Proteomes" id="UP001180020"/>
    </source>
</evidence>
<evidence type="ECO:0000313" key="2">
    <source>
        <dbReference type="EMBL" id="KAK1321734.1"/>
    </source>
</evidence>
<dbReference type="Proteomes" id="UP001180020">
    <property type="component" value="Unassembled WGS sequence"/>
</dbReference>
<organism evidence="2 3">
    <name type="scientific">Acorus calamus</name>
    <name type="common">Sweet flag</name>
    <dbReference type="NCBI Taxonomy" id="4465"/>
    <lineage>
        <taxon>Eukaryota</taxon>
        <taxon>Viridiplantae</taxon>
        <taxon>Streptophyta</taxon>
        <taxon>Embryophyta</taxon>
        <taxon>Tracheophyta</taxon>
        <taxon>Spermatophyta</taxon>
        <taxon>Magnoliopsida</taxon>
        <taxon>Liliopsida</taxon>
        <taxon>Acoraceae</taxon>
        <taxon>Acorus</taxon>
    </lineage>
</organism>
<evidence type="ECO:0008006" key="4">
    <source>
        <dbReference type="Google" id="ProtNLM"/>
    </source>
</evidence>